<dbReference type="GO" id="GO:0006412">
    <property type="term" value="P:translation"/>
    <property type="evidence" value="ECO:0007669"/>
    <property type="project" value="TreeGrafter"/>
</dbReference>
<evidence type="ECO:0000259" key="4">
    <source>
        <dbReference type="Pfam" id="PF02576"/>
    </source>
</evidence>
<dbReference type="Gene3D" id="3.30.300.70">
    <property type="entry name" value="RimP-like superfamily, N-terminal"/>
    <property type="match status" value="1"/>
</dbReference>
<dbReference type="SUPFAM" id="SSF75420">
    <property type="entry name" value="YhbC-like, N-terminal domain"/>
    <property type="match status" value="1"/>
</dbReference>
<dbReference type="PANTHER" id="PTHR33867">
    <property type="entry name" value="RIBOSOME MATURATION FACTOR RIMP"/>
    <property type="match status" value="1"/>
</dbReference>
<dbReference type="Pfam" id="PF02576">
    <property type="entry name" value="RimP_N"/>
    <property type="match status" value="1"/>
</dbReference>
<dbReference type="GO" id="GO:0005829">
    <property type="term" value="C:cytosol"/>
    <property type="evidence" value="ECO:0007669"/>
    <property type="project" value="TreeGrafter"/>
</dbReference>
<feature type="domain" description="Ribosome maturation factor RimP C-terminal" evidence="5">
    <location>
        <begin position="92"/>
        <end position="158"/>
    </location>
</feature>
<dbReference type="Proteomes" id="UP000034037">
    <property type="component" value="Chromosome"/>
</dbReference>
<dbReference type="HOGENOM" id="CLU_070525_3_0_11"/>
<dbReference type="InterPro" id="IPR028989">
    <property type="entry name" value="RimP_N"/>
</dbReference>
<keyword evidence="1 3" id="KW-0963">Cytoplasm</keyword>
<evidence type="ECO:0000313" key="7">
    <source>
        <dbReference type="Proteomes" id="UP000034037"/>
    </source>
</evidence>
<comment type="subcellular location">
    <subcellularLocation>
        <location evidence="3">Cytoplasm</location>
    </subcellularLocation>
</comment>
<dbReference type="RefSeq" id="WP_003861703.1">
    <property type="nucleotide sequence ID" value="NZ_CP011309.1"/>
</dbReference>
<gene>
    <name evidence="3" type="primary">rimP</name>
    <name evidence="6" type="ORF">YH66_09300</name>
</gene>
<dbReference type="GO" id="GO:0000028">
    <property type="term" value="P:ribosomal small subunit assembly"/>
    <property type="evidence" value="ECO:0007669"/>
    <property type="project" value="TreeGrafter"/>
</dbReference>
<evidence type="ECO:0000256" key="3">
    <source>
        <dbReference type="HAMAP-Rule" id="MF_01077"/>
    </source>
</evidence>
<dbReference type="InterPro" id="IPR028998">
    <property type="entry name" value="RimP_C"/>
</dbReference>
<protein>
    <recommendedName>
        <fullName evidence="3">Ribosome maturation factor RimP</fullName>
    </recommendedName>
</protein>
<evidence type="ECO:0000313" key="6">
    <source>
        <dbReference type="EMBL" id="AKF27730.1"/>
    </source>
</evidence>
<organism evidence="6 7">
    <name type="scientific">[Brevibacterium] flavum</name>
    <dbReference type="NCBI Taxonomy" id="92706"/>
    <lineage>
        <taxon>Bacteria</taxon>
        <taxon>Bacillati</taxon>
        <taxon>Actinomycetota</taxon>
        <taxon>Actinomycetes</taxon>
        <taxon>Mycobacteriales</taxon>
        <taxon>Corynebacteriaceae</taxon>
        <taxon>Corynebacterium</taxon>
    </lineage>
</organism>
<sequence length="178" mass="19486">MAFPTTEILSALIEPLAASHKFDLESLKVTKAGPKSAVAIKVDSDSRPDLDQLEVFSQEIGELFDAAEQRGELNFGAGYTLEVSTPGVDNPLTLPRHWRRNRGRLVALDQDGKKRVARIGALNDAETHVVLIERNKKLLEVTTLELAHSPRAVVEIEFAKPAQDETALAESTFDEATA</sequence>
<keyword evidence="7" id="KW-1185">Reference proteome</keyword>
<dbReference type="Pfam" id="PF17384">
    <property type="entry name" value="DUF150_C"/>
    <property type="match status" value="1"/>
</dbReference>
<dbReference type="HAMAP" id="MF_01077">
    <property type="entry name" value="RimP"/>
    <property type="match status" value="1"/>
</dbReference>
<evidence type="ECO:0000259" key="5">
    <source>
        <dbReference type="Pfam" id="PF17384"/>
    </source>
</evidence>
<feature type="domain" description="Ribosome maturation factor RimP N-terminal" evidence="4">
    <location>
        <begin position="12"/>
        <end position="89"/>
    </location>
</feature>
<dbReference type="PANTHER" id="PTHR33867:SF1">
    <property type="entry name" value="RIBOSOME MATURATION FACTOR RIMP"/>
    <property type="match status" value="1"/>
</dbReference>
<evidence type="ECO:0000256" key="1">
    <source>
        <dbReference type="ARBA" id="ARBA00022490"/>
    </source>
</evidence>
<dbReference type="AlphaFoldDB" id="A0A0F6WQX5"/>
<dbReference type="InterPro" id="IPR035956">
    <property type="entry name" value="RimP_N_sf"/>
</dbReference>
<proteinExistence type="inferred from homology"/>
<name>A0A0F6WQX5_9CORY</name>
<dbReference type="InterPro" id="IPR003728">
    <property type="entry name" value="Ribosome_maturation_RimP"/>
</dbReference>
<comment type="similarity">
    <text evidence="3">Belongs to the RimP family.</text>
</comment>
<dbReference type="PATRIC" id="fig|92706.3.peg.1937"/>
<comment type="function">
    <text evidence="3">Required for maturation of 30S ribosomal subunits.</text>
</comment>
<evidence type="ECO:0000256" key="2">
    <source>
        <dbReference type="ARBA" id="ARBA00022517"/>
    </source>
</evidence>
<reference evidence="6 7" key="1">
    <citation type="submission" date="2015-04" db="EMBL/GenBank/DDBJ databases">
        <title>Complete Genome Sequence of Brevibacterium flavum ATCC 15168.</title>
        <authorList>
            <person name="Ahn J."/>
            <person name="Park G."/>
            <person name="Jeon W."/>
            <person name="Jang Y."/>
            <person name="Jang M."/>
            <person name="Lee H."/>
            <person name="Lee H."/>
        </authorList>
    </citation>
    <scope>NUCLEOTIDE SEQUENCE [LARGE SCALE GENOMIC DNA]</scope>
    <source>
        <strain evidence="6 7">ATCC 15168</strain>
    </source>
</reference>
<dbReference type="EMBL" id="CP011309">
    <property type="protein sequence ID" value="AKF27730.1"/>
    <property type="molecule type" value="Genomic_DNA"/>
</dbReference>
<accession>A0A0F6WQX5</accession>
<dbReference type="NCBIfam" id="NF000930">
    <property type="entry name" value="PRK00092.2-2"/>
    <property type="match status" value="1"/>
</dbReference>
<keyword evidence="2 3" id="KW-0690">Ribosome biogenesis</keyword>